<gene>
    <name evidence="1" type="ORF">COPG_00137</name>
</gene>
<name>I3UML8_9CAUD</name>
<reference evidence="1 2" key="1">
    <citation type="journal article" date="2013" name="Extremophiles">
        <title>Genomic analysis of cold-active Colwelliaphage 9A and psychrophilic phage-host interactions.</title>
        <authorList>
            <person name="Colangelo-Lillis J.R."/>
            <person name="Deming J.W."/>
        </authorList>
    </citation>
    <scope>NUCLEOTIDE SEQUENCE [LARGE SCALE GENOMIC DNA]</scope>
    <source>
        <strain evidence="1">9A</strain>
    </source>
</reference>
<dbReference type="RefSeq" id="YP_006489323.1">
    <property type="nucleotide sequence ID" value="NC_018088.1"/>
</dbReference>
<proteinExistence type="predicted"/>
<dbReference type="GeneID" id="13165554"/>
<dbReference type="Proteomes" id="UP000005266">
    <property type="component" value="Segment"/>
</dbReference>
<protein>
    <submittedName>
        <fullName evidence="1">Uncharacterized protein</fullName>
    </submittedName>
</protein>
<organism evidence="1 2">
    <name type="scientific">Colwellia phage 9A</name>
    <dbReference type="NCBI Taxonomy" id="765765"/>
    <lineage>
        <taxon>Viruses</taxon>
        <taxon>Duplodnaviria</taxon>
        <taxon>Heunggongvirae</taxon>
        <taxon>Uroviricota</taxon>
        <taxon>Caudoviricetes</taxon>
        <taxon>Franklinbayvirus</taxon>
        <taxon>Franklinbayvirus fv9A</taxon>
    </lineage>
</organism>
<sequence length="101" mass="11292">MALQVTSEQASGLLSLLKNDKCTLGNAKIIREHYRLGYKSNTLEYNSFCSSVASMIERHTANKKAANRPSVSHIITRLNNIEEIMKNTSGCIGFKQVFIKD</sequence>
<evidence type="ECO:0000313" key="2">
    <source>
        <dbReference type="Proteomes" id="UP000005266"/>
    </source>
</evidence>
<dbReference type="EMBL" id="HQ317390">
    <property type="protein sequence ID" value="AFK66733.1"/>
    <property type="molecule type" value="Genomic_DNA"/>
</dbReference>
<accession>I3UML8</accession>
<evidence type="ECO:0000313" key="1">
    <source>
        <dbReference type="EMBL" id="AFK66733.1"/>
    </source>
</evidence>
<dbReference type="KEGG" id="vg:13165554"/>
<keyword evidence="2" id="KW-1185">Reference proteome</keyword>